<name>A0A183DUV3_9BILA</name>
<evidence type="ECO:0000256" key="1">
    <source>
        <dbReference type="SAM" id="MobiDB-lite"/>
    </source>
</evidence>
<proteinExistence type="predicted"/>
<keyword evidence="3" id="KW-1185">Reference proteome</keyword>
<feature type="compositionally biased region" description="Basic and acidic residues" evidence="1">
    <location>
        <begin position="1"/>
        <end position="10"/>
    </location>
</feature>
<reference evidence="4" key="1">
    <citation type="submission" date="2016-06" db="UniProtKB">
        <authorList>
            <consortium name="WormBaseParasite"/>
        </authorList>
    </citation>
    <scope>IDENTIFICATION</scope>
</reference>
<feature type="region of interest" description="Disordered" evidence="1">
    <location>
        <begin position="1"/>
        <end position="48"/>
    </location>
</feature>
<organism evidence="4">
    <name type="scientific">Gongylonema pulchrum</name>
    <dbReference type="NCBI Taxonomy" id="637853"/>
    <lineage>
        <taxon>Eukaryota</taxon>
        <taxon>Metazoa</taxon>
        <taxon>Ecdysozoa</taxon>
        <taxon>Nematoda</taxon>
        <taxon>Chromadorea</taxon>
        <taxon>Rhabditida</taxon>
        <taxon>Spirurina</taxon>
        <taxon>Spiruromorpha</taxon>
        <taxon>Spiruroidea</taxon>
        <taxon>Gongylonematidae</taxon>
        <taxon>Gongylonema</taxon>
    </lineage>
</organism>
<dbReference type="EMBL" id="UYRT01079359">
    <property type="protein sequence ID" value="VDN20547.1"/>
    <property type="molecule type" value="Genomic_DNA"/>
</dbReference>
<protein>
    <submittedName>
        <fullName evidence="2 4">Uncharacterized protein</fullName>
    </submittedName>
</protein>
<sequence length="122" mass="13445">MEGERGRDGDWTGLVDDNDDVSDDDDGNDDDGNNDDGDDGDARLLPGRQKDQTKFRFFNSLRSILDIMSRYILIQLRHPFPFILADAFDMCLSVDCGDRCECPVAICAGWIGVAAGHTGKAE</sequence>
<accession>A0A183DUV3</accession>
<evidence type="ECO:0000313" key="2">
    <source>
        <dbReference type="EMBL" id="VDN20547.1"/>
    </source>
</evidence>
<evidence type="ECO:0000313" key="3">
    <source>
        <dbReference type="Proteomes" id="UP000271098"/>
    </source>
</evidence>
<dbReference type="WBParaSite" id="GPUH_0001250801-mRNA-1">
    <property type="protein sequence ID" value="GPUH_0001250801-mRNA-1"/>
    <property type="gene ID" value="GPUH_0001250801"/>
</dbReference>
<gene>
    <name evidence="2" type="ORF">GPUH_LOCUS12494</name>
</gene>
<evidence type="ECO:0000313" key="4">
    <source>
        <dbReference type="WBParaSite" id="GPUH_0001250801-mRNA-1"/>
    </source>
</evidence>
<dbReference type="Proteomes" id="UP000271098">
    <property type="component" value="Unassembled WGS sequence"/>
</dbReference>
<feature type="compositionally biased region" description="Acidic residues" evidence="1">
    <location>
        <begin position="16"/>
        <end position="39"/>
    </location>
</feature>
<dbReference type="AlphaFoldDB" id="A0A183DUV3"/>
<reference evidence="2 3" key="2">
    <citation type="submission" date="2018-11" db="EMBL/GenBank/DDBJ databases">
        <authorList>
            <consortium name="Pathogen Informatics"/>
        </authorList>
    </citation>
    <scope>NUCLEOTIDE SEQUENCE [LARGE SCALE GENOMIC DNA]</scope>
</reference>